<keyword evidence="3 8" id="KW-0812">Transmembrane</keyword>
<feature type="transmembrane region" description="Helical" evidence="8">
    <location>
        <begin position="365"/>
        <end position="384"/>
    </location>
</feature>
<gene>
    <name evidence="11" type="ORF">BCV70DRAFT_227774</name>
</gene>
<dbReference type="Pfam" id="PF16010">
    <property type="entry name" value="CDH-cyt"/>
    <property type="match status" value="1"/>
</dbReference>
<feature type="transmembrane region" description="Helical" evidence="8">
    <location>
        <begin position="329"/>
        <end position="345"/>
    </location>
</feature>
<evidence type="ECO:0000256" key="5">
    <source>
        <dbReference type="ARBA" id="ARBA00022989"/>
    </source>
</evidence>
<name>A0A317XKS4_9BASI</name>
<proteinExistence type="predicted"/>
<dbReference type="PANTHER" id="PTHR47797:SF3">
    <property type="entry name" value="CYTOCHROME B561 DOMAIN-CONTAINING PROTEIN"/>
    <property type="match status" value="1"/>
</dbReference>
<dbReference type="CDD" id="cd08760">
    <property type="entry name" value="Cyt_b561_FRRS1_like"/>
    <property type="match status" value="1"/>
</dbReference>
<dbReference type="Gene3D" id="2.60.40.1210">
    <property type="entry name" value="Cellobiose dehydrogenase, cytochrome domain"/>
    <property type="match status" value="1"/>
</dbReference>
<dbReference type="GO" id="GO:0016020">
    <property type="term" value="C:membrane"/>
    <property type="evidence" value="ECO:0007669"/>
    <property type="project" value="UniProtKB-SubCell"/>
</dbReference>
<dbReference type="SUPFAM" id="SSF49344">
    <property type="entry name" value="CBD9-like"/>
    <property type="match status" value="1"/>
</dbReference>
<feature type="compositionally biased region" description="Polar residues" evidence="7">
    <location>
        <begin position="454"/>
        <end position="467"/>
    </location>
</feature>
<dbReference type="CDD" id="cd09630">
    <property type="entry name" value="CDH_like_cytochrome"/>
    <property type="match status" value="1"/>
</dbReference>
<keyword evidence="5 8" id="KW-1133">Transmembrane helix</keyword>
<dbReference type="PROSITE" id="PS50939">
    <property type="entry name" value="CYTOCHROME_B561"/>
    <property type="match status" value="1"/>
</dbReference>
<evidence type="ECO:0000313" key="11">
    <source>
        <dbReference type="EMBL" id="PWY98402.1"/>
    </source>
</evidence>
<evidence type="ECO:0000256" key="2">
    <source>
        <dbReference type="ARBA" id="ARBA00022448"/>
    </source>
</evidence>
<sequence>MVGCKRCERPCMPLQISALSQAATTSNLYADSTCNSNLCLSVIYSPSEQTMNMTMSANGGGTPMGWYAVGTGSKMDKSNMMIGWVNADGTVTMSQRTANNHNDPTTTVSAKAASLETKHSFSNSTGTVWKWTFPMSSSDSTPTSSTPFIWAVNKNDNPTTSVSAHLKQHKNFGTFFLDLTKAYDASSSGSSSGSGSGSSSGNSNGVLTPSSASSDESTRTLNMSNNLIIAHMVFMILAWFLLVPSAILVGRFGRTLFTWFPVHRNIQIAAFVSVLIAFVIIVIEVAKGGGGHFDNTHGRAGLAIFIVMILQMALGQVGHVTKRFNPSRVVHVVIGLGVTVAAIWNSTEGLSLWEWGAPNWARWVLWAWAALMAVIYLAGLALLPKDLREWRANRDAQGEKTPYSLPQDSGTYLAGSGDAPMSAQHAAFTHGTQYADGPQHPGWGAPPLRAEASHSPTDYTKPQQHRF</sequence>
<feature type="transmembrane region" description="Helical" evidence="8">
    <location>
        <begin position="298"/>
        <end position="317"/>
    </location>
</feature>
<dbReference type="STRING" id="1882483.A0A317XKS4"/>
<evidence type="ECO:0000259" key="9">
    <source>
        <dbReference type="PROSITE" id="PS50836"/>
    </source>
</evidence>
<feature type="transmembrane region" description="Helical" evidence="8">
    <location>
        <begin position="227"/>
        <end position="248"/>
    </location>
</feature>
<feature type="region of interest" description="Disordered" evidence="7">
    <location>
        <begin position="432"/>
        <end position="467"/>
    </location>
</feature>
<evidence type="ECO:0000256" key="3">
    <source>
        <dbReference type="ARBA" id="ARBA00022692"/>
    </source>
</evidence>
<dbReference type="EMBL" id="KZ819198">
    <property type="protein sequence ID" value="PWY98402.1"/>
    <property type="molecule type" value="Genomic_DNA"/>
</dbReference>
<dbReference type="SMART" id="SM00665">
    <property type="entry name" value="B561"/>
    <property type="match status" value="1"/>
</dbReference>
<dbReference type="Pfam" id="PF03188">
    <property type="entry name" value="Cytochrom_B561"/>
    <property type="match status" value="1"/>
</dbReference>
<dbReference type="Proteomes" id="UP000246740">
    <property type="component" value="Unassembled WGS sequence"/>
</dbReference>
<feature type="transmembrane region" description="Helical" evidence="8">
    <location>
        <begin position="268"/>
        <end position="286"/>
    </location>
</feature>
<dbReference type="InterPro" id="IPR006593">
    <property type="entry name" value="Cyt_b561/ferric_Rdtase_TM"/>
</dbReference>
<dbReference type="InParanoid" id="A0A317XKS4"/>
<dbReference type="Gene3D" id="1.20.120.1770">
    <property type="match status" value="1"/>
</dbReference>
<keyword evidence="6 8" id="KW-0472">Membrane</keyword>
<keyword evidence="4" id="KW-0249">Electron transport</keyword>
<reference evidence="11 12" key="1">
    <citation type="journal article" date="2018" name="Mol. Biol. Evol.">
        <title>Broad Genomic Sampling Reveals a Smut Pathogenic Ancestry of the Fungal Clade Ustilaginomycotina.</title>
        <authorList>
            <person name="Kijpornyongpan T."/>
            <person name="Mondo S.J."/>
            <person name="Barry K."/>
            <person name="Sandor L."/>
            <person name="Lee J."/>
            <person name="Lipzen A."/>
            <person name="Pangilinan J."/>
            <person name="LaButti K."/>
            <person name="Hainaut M."/>
            <person name="Henrissat B."/>
            <person name="Grigoriev I.V."/>
            <person name="Spatafora J.W."/>
            <person name="Aime M.C."/>
        </authorList>
    </citation>
    <scope>NUCLEOTIDE SEQUENCE [LARGE SCALE GENOMIC DNA]</scope>
    <source>
        <strain evidence="11 12">MCA 3645</strain>
    </source>
</reference>
<keyword evidence="2" id="KW-0813">Transport</keyword>
<dbReference type="InterPro" id="IPR005018">
    <property type="entry name" value="DOMON_domain"/>
</dbReference>
<protein>
    <submittedName>
        <fullName evidence="11">CBD9-like protein</fullName>
    </submittedName>
</protein>
<feature type="domain" description="DOMON" evidence="9">
    <location>
        <begin position="36"/>
        <end position="153"/>
    </location>
</feature>
<dbReference type="InterPro" id="IPR015920">
    <property type="entry name" value="Cellobiose_DH-like_cyt"/>
</dbReference>
<accession>A0A317XKS4</accession>
<evidence type="ECO:0000256" key="8">
    <source>
        <dbReference type="SAM" id="Phobius"/>
    </source>
</evidence>
<dbReference type="SMART" id="SM00664">
    <property type="entry name" value="DoH"/>
    <property type="match status" value="1"/>
</dbReference>
<evidence type="ECO:0000256" key="1">
    <source>
        <dbReference type="ARBA" id="ARBA00004370"/>
    </source>
</evidence>
<evidence type="ECO:0000256" key="7">
    <source>
        <dbReference type="SAM" id="MobiDB-lite"/>
    </source>
</evidence>
<feature type="domain" description="Cytochrome b561" evidence="10">
    <location>
        <begin position="190"/>
        <end position="385"/>
    </location>
</feature>
<dbReference type="PANTHER" id="PTHR47797">
    <property type="entry name" value="DEHYDROGENASE, PUTATIVE (AFU_ORTHOLOGUE AFUA_8G05805)-RELATED"/>
    <property type="match status" value="1"/>
</dbReference>
<keyword evidence="12" id="KW-1185">Reference proteome</keyword>
<dbReference type="AlphaFoldDB" id="A0A317XKS4"/>
<dbReference type="OrthoDB" id="19261at2759"/>
<dbReference type="PROSITE" id="PS50836">
    <property type="entry name" value="DOMON"/>
    <property type="match status" value="1"/>
</dbReference>
<evidence type="ECO:0000256" key="6">
    <source>
        <dbReference type="ARBA" id="ARBA00023136"/>
    </source>
</evidence>
<evidence type="ECO:0000259" key="10">
    <source>
        <dbReference type="PROSITE" id="PS50939"/>
    </source>
</evidence>
<comment type="subcellular location">
    <subcellularLocation>
        <location evidence="1">Membrane</location>
    </subcellularLocation>
</comment>
<organism evidence="11 12">
    <name type="scientific">Testicularia cyperi</name>
    <dbReference type="NCBI Taxonomy" id="1882483"/>
    <lineage>
        <taxon>Eukaryota</taxon>
        <taxon>Fungi</taxon>
        <taxon>Dikarya</taxon>
        <taxon>Basidiomycota</taxon>
        <taxon>Ustilaginomycotina</taxon>
        <taxon>Ustilaginomycetes</taxon>
        <taxon>Ustilaginales</taxon>
        <taxon>Anthracoideaceae</taxon>
        <taxon>Testicularia</taxon>
    </lineage>
</organism>
<evidence type="ECO:0000313" key="12">
    <source>
        <dbReference type="Proteomes" id="UP000246740"/>
    </source>
</evidence>
<feature type="region of interest" description="Disordered" evidence="7">
    <location>
        <begin position="190"/>
        <end position="218"/>
    </location>
</feature>
<feature type="compositionally biased region" description="Polar residues" evidence="7">
    <location>
        <begin position="206"/>
        <end position="218"/>
    </location>
</feature>
<evidence type="ECO:0000256" key="4">
    <source>
        <dbReference type="ARBA" id="ARBA00022982"/>
    </source>
</evidence>